<evidence type="ECO:0000313" key="5">
    <source>
        <dbReference type="EMBL" id="SVC31838.1"/>
    </source>
</evidence>
<protein>
    <recommendedName>
        <fullName evidence="4">PNPLA domain-containing protein</fullName>
    </recommendedName>
</protein>
<evidence type="ECO:0000256" key="3">
    <source>
        <dbReference type="ARBA" id="ARBA00023098"/>
    </source>
</evidence>
<dbReference type="Gene3D" id="3.40.1090.10">
    <property type="entry name" value="Cytosolic phospholipase A2 catalytic domain"/>
    <property type="match status" value="1"/>
</dbReference>
<accession>A0A382L4D2</accession>
<dbReference type="SUPFAM" id="SSF52151">
    <property type="entry name" value="FabD/lysophospholipase-like"/>
    <property type="match status" value="1"/>
</dbReference>
<feature type="domain" description="PNPLA" evidence="4">
    <location>
        <begin position="1"/>
        <end position="145"/>
    </location>
</feature>
<dbReference type="InterPro" id="IPR002641">
    <property type="entry name" value="PNPLA_dom"/>
</dbReference>
<dbReference type="PANTHER" id="PTHR14226:SF29">
    <property type="entry name" value="NEUROPATHY TARGET ESTERASE SWS"/>
    <property type="match status" value="1"/>
</dbReference>
<dbReference type="PROSITE" id="PS51635">
    <property type="entry name" value="PNPLA"/>
    <property type="match status" value="1"/>
</dbReference>
<evidence type="ECO:0000256" key="2">
    <source>
        <dbReference type="ARBA" id="ARBA00022963"/>
    </source>
</evidence>
<keyword evidence="2" id="KW-0442">Lipid degradation</keyword>
<sequence>TMDPEWIEQRFKDFLVSENFKNLGTDRMVKDRDPHSPMSQIAKRVRDQFVLIMSLNKTFILKKERLKNAFSFLLPVKTFEELKISLQVTATDIQTGEYQIYSSGDLLEAVVQSGSIPGYTEPTYSGDKIIVDGGVGLPNPVSILKPLVDFTIAVDVKRTIVPDLADLNIYEILQRSELIGYTKFLDHLLKESDFVIKPNTMNLHWSQFNYFNELLENGRKSAEENLSALKKKISRNKSPSYRLKQWFVRTK</sequence>
<name>A0A382L4D2_9ZZZZ</name>
<dbReference type="GO" id="GO:0016042">
    <property type="term" value="P:lipid catabolic process"/>
    <property type="evidence" value="ECO:0007669"/>
    <property type="project" value="UniProtKB-KW"/>
</dbReference>
<dbReference type="InterPro" id="IPR016035">
    <property type="entry name" value="Acyl_Trfase/lysoPLipase"/>
</dbReference>
<gene>
    <name evidence="5" type="ORF">METZ01_LOCUS284692</name>
</gene>
<reference evidence="5" key="1">
    <citation type="submission" date="2018-05" db="EMBL/GenBank/DDBJ databases">
        <authorList>
            <person name="Lanie J.A."/>
            <person name="Ng W.-L."/>
            <person name="Kazmierczak K.M."/>
            <person name="Andrzejewski T.M."/>
            <person name="Davidsen T.M."/>
            <person name="Wayne K.J."/>
            <person name="Tettelin H."/>
            <person name="Glass J.I."/>
            <person name="Rusch D."/>
            <person name="Podicherti R."/>
            <person name="Tsui H.-C.T."/>
            <person name="Winkler M.E."/>
        </authorList>
    </citation>
    <scope>NUCLEOTIDE SEQUENCE</scope>
</reference>
<evidence type="ECO:0000256" key="1">
    <source>
        <dbReference type="ARBA" id="ARBA00022801"/>
    </source>
</evidence>
<keyword evidence="1" id="KW-0378">Hydrolase</keyword>
<dbReference type="Pfam" id="PF01734">
    <property type="entry name" value="Patatin"/>
    <property type="match status" value="1"/>
</dbReference>
<dbReference type="AlphaFoldDB" id="A0A382L4D2"/>
<keyword evidence="3" id="KW-0443">Lipid metabolism</keyword>
<organism evidence="5">
    <name type="scientific">marine metagenome</name>
    <dbReference type="NCBI Taxonomy" id="408172"/>
    <lineage>
        <taxon>unclassified sequences</taxon>
        <taxon>metagenomes</taxon>
        <taxon>ecological metagenomes</taxon>
    </lineage>
</organism>
<dbReference type="InterPro" id="IPR050301">
    <property type="entry name" value="NTE"/>
</dbReference>
<dbReference type="GO" id="GO:0016787">
    <property type="term" value="F:hydrolase activity"/>
    <property type="evidence" value="ECO:0007669"/>
    <property type="project" value="UniProtKB-KW"/>
</dbReference>
<feature type="non-terminal residue" evidence="5">
    <location>
        <position position="1"/>
    </location>
</feature>
<dbReference type="EMBL" id="UINC01084831">
    <property type="protein sequence ID" value="SVC31838.1"/>
    <property type="molecule type" value="Genomic_DNA"/>
</dbReference>
<dbReference type="PANTHER" id="PTHR14226">
    <property type="entry name" value="NEUROPATHY TARGET ESTERASE/SWISS CHEESE D.MELANOGASTER"/>
    <property type="match status" value="1"/>
</dbReference>
<evidence type="ECO:0000259" key="4">
    <source>
        <dbReference type="PROSITE" id="PS51635"/>
    </source>
</evidence>
<proteinExistence type="predicted"/>